<comment type="caution">
    <text evidence="3">The sequence shown here is derived from an EMBL/GenBank/DDBJ whole genome shotgun (WGS) entry which is preliminary data.</text>
</comment>
<name>A0AAN9TN99_9HEMI</name>
<feature type="chain" id="PRO_5042982807" evidence="2">
    <location>
        <begin position="20"/>
        <end position="189"/>
    </location>
</feature>
<feature type="region of interest" description="Disordered" evidence="1">
    <location>
        <begin position="77"/>
        <end position="116"/>
    </location>
</feature>
<dbReference type="EMBL" id="JBBCAQ010000010">
    <property type="protein sequence ID" value="KAK7600852.1"/>
    <property type="molecule type" value="Genomic_DNA"/>
</dbReference>
<evidence type="ECO:0000256" key="2">
    <source>
        <dbReference type="SAM" id="SignalP"/>
    </source>
</evidence>
<organism evidence="3 4">
    <name type="scientific">Parthenolecanium corni</name>
    <dbReference type="NCBI Taxonomy" id="536013"/>
    <lineage>
        <taxon>Eukaryota</taxon>
        <taxon>Metazoa</taxon>
        <taxon>Ecdysozoa</taxon>
        <taxon>Arthropoda</taxon>
        <taxon>Hexapoda</taxon>
        <taxon>Insecta</taxon>
        <taxon>Pterygota</taxon>
        <taxon>Neoptera</taxon>
        <taxon>Paraneoptera</taxon>
        <taxon>Hemiptera</taxon>
        <taxon>Sternorrhyncha</taxon>
        <taxon>Coccoidea</taxon>
        <taxon>Coccidae</taxon>
        <taxon>Parthenolecanium</taxon>
    </lineage>
</organism>
<dbReference type="AlphaFoldDB" id="A0AAN9TN99"/>
<proteinExistence type="predicted"/>
<keyword evidence="2" id="KW-0732">Signal</keyword>
<keyword evidence="4" id="KW-1185">Reference proteome</keyword>
<evidence type="ECO:0000313" key="4">
    <source>
        <dbReference type="Proteomes" id="UP001367676"/>
    </source>
</evidence>
<evidence type="ECO:0000256" key="1">
    <source>
        <dbReference type="SAM" id="MobiDB-lite"/>
    </source>
</evidence>
<gene>
    <name evidence="3" type="ORF">V9T40_008293</name>
</gene>
<dbReference type="Proteomes" id="UP001367676">
    <property type="component" value="Unassembled WGS sequence"/>
</dbReference>
<accession>A0AAN9TN99</accession>
<reference evidence="3 4" key="1">
    <citation type="submission" date="2024-03" db="EMBL/GenBank/DDBJ databases">
        <title>Adaptation during the transition from Ophiocordyceps entomopathogen to insect associate is accompanied by gene loss and intensified selection.</title>
        <authorList>
            <person name="Ward C.M."/>
            <person name="Onetto C.A."/>
            <person name="Borneman A.R."/>
        </authorList>
    </citation>
    <scope>NUCLEOTIDE SEQUENCE [LARGE SCALE GENOMIC DNA]</scope>
    <source>
        <strain evidence="3">AWRI1</strain>
        <tissue evidence="3">Single Adult Female</tissue>
    </source>
</reference>
<feature type="compositionally biased region" description="Polar residues" evidence="1">
    <location>
        <begin position="105"/>
        <end position="114"/>
    </location>
</feature>
<evidence type="ECO:0000313" key="3">
    <source>
        <dbReference type="EMBL" id="KAK7600852.1"/>
    </source>
</evidence>
<sequence length="189" mass="20768">MEIIRVALIAVLLGDYGQATKINEFVVSIRHAKKKDHNYREDRRDPRTFAFEEANEDYELWSSSSTDSATSFDQMYADGESTTSSDKFEPGSDPTRQPDEWPTEGASSAASDESTVGYGTESLADELVLDGAKEDVVTKFLRIVESQQELGANCTAGTDLNLGEGVVDRYAQVGASIFNLQSLILYTNT</sequence>
<feature type="signal peptide" evidence="2">
    <location>
        <begin position="1"/>
        <end position="19"/>
    </location>
</feature>
<protein>
    <submittedName>
        <fullName evidence="3">Uncharacterized protein</fullName>
    </submittedName>
</protein>